<proteinExistence type="predicted"/>
<dbReference type="Gene3D" id="3.55.50.30">
    <property type="match status" value="1"/>
</dbReference>
<keyword evidence="5" id="KW-1185">Reference proteome</keyword>
<dbReference type="Gene3D" id="2.60.120.1440">
    <property type="match status" value="1"/>
</dbReference>
<gene>
    <name evidence="4" type="ORF">ACFSQ6_14515</name>
</gene>
<evidence type="ECO:0000313" key="5">
    <source>
        <dbReference type="Proteomes" id="UP001597418"/>
    </source>
</evidence>
<organism evidence="4 5">
    <name type="scientific">Sphingobacterium populi</name>
    <dbReference type="NCBI Taxonomy" id="1812824"/>
    <lineage>
        <taxon>Bacteria</taxon>
        <taxon>Pseudomonadati</taxon>
        <taxon>Bacteroidota</taxon>
        <taxon>Sphingobacteriia</taxon>
        <taxon>Sphingobacteriales</taxon>
        <taxon>Sphingobacteriaceae</taxon>
        <taxon>Sphingobacterium</taxon>
    </lineage>
</organism>
<keyword evidence="1" id="KW-1133">Transmembrane helix</keyword>
<dbReference type="Pfam" id="PF04773">
    <property type="entry name" value="FecR"/>
    <property type="match status" value="1"/>
</dbReference>
<evidence type="ECO:0000313" key="4">
    <source>
        <dbReference type="EMBL" id="MFD2744607.1"/>
    </source>
</evidence>
<reference evidence="5" key="1">
    <citation type="journal article" date="2019" name="Int. J. Syst. Evol. Microbiol.">
        <title>The Global Catalogue of Microorganisms (GCM) 10K type strain sequencing project: providing services to taxonomists for standard genome sequencing and annotation.</title>
        <authorList>
            <consortium name="The Broad Institute Genomics Platform"/>
            <consortium name="The Broad Institute Genome Sequencing Center for Infectious Disease"/>
            <person name="Wu L."/>
            <person name="Ma J."/>
        </authorList>
    </citation>
    <scope>NUCLEOTIDE SEQUENCE [LARGE SCALE GENOMIC DNA]</scope>
    <source>
        <strain evidence="5">KCTC 42247</strain>
    </source>
</reference>
<dbReference type="EMBL" id="JBHUMB010000014">
    <property type="protein sequence ID" value="MFD2744607.1"/>
    <property type="molecule type" value="Genomic_DNA"/>
</dbReference>
<name>A0ABW5UGK5_9SPHI</name>
<dbReference type="RefSeq" id="WP_066752213.1">
    <property type="nucleotide sequence ID" value="NZ_JBHUMB010000014.1"/>
</dbReference>
<feature type="domain" description="Protein FecR C-terminal" evidence="3">
    <location>
        <begin position="287"/>
        <end position="347"/>
    </location>
</feature>
<sequence>MKSKKRSSPDREWTDRERQLRKHLWNDPGIVERLFSDDAWKSYTDDLPHSAIPSEQMSTHLKESMAADRRDKIRSLRRMRQRQQLARYAIAAVVLLFCGVLSWQVWFSGASDQFAGSPIADIAPLPDTSSTVLVNESQQPRHFTLPDGSTVKLYAHAKLTYPSIFSPDNREVHLEGKAYFDIAKDSSRPFSVYAGATKTTALGTSFTINTREKNQHTSVTLHSGRVAVSPIRIKFAIKRTILHQKGEQILIDTRSKVVAHRLPSDQPRARAVRHVSQKSQNMGLLEMANIPLAEVMNHLSKAYGSAILFDEPALQHILYTGTVDLSKEQLHDVLTIICLINDLRYIKQPDGSYLLLRQVKEQEINAINPRDSIIQ</sequence>
<dbReference type="InterPro" id="IPR012373">
    <property type="entry name" value="Ferrdict_sens_TM"/>
</dbReference>
<dbReference type="InterPro" id="IPR032508">
    <property type="entry name" value="FecR_C"/>
</dbReference>
<accession>A0ABW5UGK5</accession>
<keyword evidence="1" id="KW-0472">Membrane</keyword>
<evidence type="ECO:0000259" key="2">
    <source>
        <dbReference type="Pfam" id="PF04773"/>
    </source>
</evidence>
<evidence type="ECO:0000256" key="1">
    <source>
        <dbReference type="SAM" id="Phobius"/>
    </source>
</evidence>
<dbReference type="InterPro" id="IPR006860">
    <property type="entry name" value="FecR"/>
</dbReference>
<protein>
    <submittedName>
        <fullName evidence="4">FecR family protein</fullName>
    </submittedName>
</protein>
<dbReference type="PANTHER" id="PTHR30273:SF2">
    <property type="entry name" value="PROTEIN FECR"/>
    <property type="match status" value="1"/>
</dbReference>
<comment type="caution">
    <text evidence="4">The sequence shown here is derived from an EMBL/GenBank/DDBJ whole genome shotgun (WGS) entry which is preliminary data.</text>
</comment>
<feature type="transmembrane region" description="Helical" evidence="1">
    <location>
        <begin position="85"/>
        <end position="106"/>
    </location>
</feature>
<evidence type="ECO:0000259" key="3">
    <source>
        <dbReference type="Pfam" id="PF16344"/>
    </source>
</evidence>
<dbReference type="Pfam" id="PF16344">
    <property type="entry name" value="FecR_C"/>
    <property type="match status" value="1"/>
</dbReference>
<keyword evidence="1" id="KW-0812">Transmembrane</keyword>
<feature type="domain" description="FecR protein" evidence="2">
    <location>
        <begin position="137"/>
        <end position="226"/>
    </location>
</feature>
<dbReference type="PANTHER" id="PTHR30273">
    <property type="entry name" value="PERIPLASMIC SIGNAL SENSOR AND SIGMA FACTOR ACTIVATOR FECR-RELATED"/>
    <property type="match status" value="1"/>
</dbReference>
<dbReference type="Proteomes" id="UP001597418">
    <property type="component" value="Unassembled WGS sequence"/>
</dbReference>